<reference evidence="2 3" key="1">
    <citation type="submission" date="2024-02" db="EMBL/GenBank/DDBJ databases">
        <title>Complete sequences of two Paenibacillus sp. strains and one Lysinibacillus strain isolated from the environment on STAA medium highlight biotechnological potential.</title>
        <authorList>
            <person name="Attere S.A."/>
            <person name="Piche L.C."/>
            <person name="Intertaglia L."/>
            <person name="Lami R."/>
            <person name="Charette S.J."/>
            <person name="Vincent A.T."/>
        </authorList>
    </citation>
    <scope>NUCLEOTIDE SEQUENCE [LARGE SCALE GENOMIC DNA]</scope>
    <source>
        <strain evidence="2 3">Y5S-7</strain>
    </source>
</reference>
<dbReference type="AlphaFoldDB" id="A0ABD8AZD0"/>
<dbReference type="RefSeq" id="WP_338708571.1">
    <property type="nucleotide sequence ID" value="NZ_CP145892.1"/>
</dbReference>
<protein>
    <submittedName>
        <fullName evidence="2">Phosphotransferase</fullName>
    </submittedName>
</protein>
<accession>A0ABD8AZD0</accession>
<sequence length="266" mass="30180">MKVAQQEEVLSGGNVNQVVRIGETVRRHVKPNPYVVELLLHLEKVGYDHAPLFLGIDEQGRETLSYLEGIVPGNDYPDLEEYMWSDESLIEVAKLLRSYHDATVGFTTTSVSTNRYPGITEDEVVCHNDFAPYNVVYKDGRPQGIIDFDMAGPGPRMWDIAYVLYTSVPLANFSPEMDGKGVMPYVSQAHGTVRKERIALFMATYGLSVPADLKDWVISRIRFMCKTLTDRAADGDVAFMKMVEEGHLAHYEKEVIFLENHWDEWV</sequence>
<dbReference type="EMBL" id="CP145892">
    <property type="protein sequence ID" value="WWP22942.1"/>
    <property type="molecule type" value="Genomic_DNA"/>
</dbReference>
<dbReference type="InterPro" id="IPR002575">
    <property type="entry name" value="Aminoglycoside_PTrfase"/>
</dbReference>
<evidence type="ECO:0000259" key="1">
    <source>
        <dbReference type="Pfam" id="PF01636"/>
    </source>
</evidence>
<dbReference type="Proteomes" id="UP001364764">
    <property type="component" value="Chromosome"/>
</dbReference>
<dbReference type="Pfam" id="PF01636">
    <property type="entry name" value="APH"/>
    <property type="match status" value="1"/>
</dbReference>
<evidence type="ECO:0000313" key="2">
    <source>
        <dbReference type="EMBL" id="WWP22942.1"/>
    </source>
</evidence>
<name>A0ABD8AZD0_PAEAM</name>
<proteinExistence type="predicted"/>
<organism evidence="2 3">
    <name type="scientific">Paenibacillus amylolyticus</name>
    <dbReference type="NCBI Taxonomy" id="1451"/>
    <lineage>
        <taxon>Bacteria</taxon>
        <taxon>Bacillati</taxon>
        <taxon>Bacillota</taxon>
        <taxon>Bacilli</taxon>
        <taxon>Bacillales</taxon>
        <taxon>Paenibacillaceae</taxon>
        <taxon>Paenibacillus</taxon>
    </lineage>
</organism>
<gene>
    <name evidence="2" type="ORF">V6668_12445</name>
</gene>
<dbReference type="GeneID" id="93476288"/>
<dbReference type="InterPro" id="IPR011009">
    <property type="entry name" value="Kinase-like_dom_sf"/>
</dbReference>
<dbReference type="Gene3D" id="3.90.1200.10">
    <property type="match status" value="1"/>
</dbReference>
<evidence type="ECO:0000313" key="3">
    <source>
        <dbReference type="Proteomes" id="UP001364764"/>
    </source>
</evidence>
<feature type="domain" description="Aminoglycoside phosphotransferase" evidence="1">
    <location>
        <begin position="38"/>
        <end position="166"/>
    </location>
</feature>
<dbReference type="SUPFAM" id="SSF56112">
    <property type="entry name" value="Protein kinase-like (PK-like)"/>
    <property type="match status" value="1"/>
</dbReference>